<comment type="caution">
    <text evidence="1">The sequence shown here is derived from an EMBL/GenBank/DDBJ whole genome shotgun (WGS) entry which is preliminary data.</text>
</comment>
<reference evidence="1 2" key="1">
    <citation type="submission" date="2018-04" db="EMBL/GenBank/DDBJ databases">
        <authorList>
            <person name="Go L.Y."/>
            <person name="Mitchell J.A."/>
        </authorList>
    </citation>
    <scope>NUCLEOTIDE SEQUENCE [LARGE SCALE GENOMIC DNA]</scope>
    <source>
        <strain evidence="1">ULC066bin1</strain>
    </source>
</reference>
<name>A0A2W4VXW6_9CYAN</name>
<accession>A0A2W4VXW6</accession>
<sequence>MVKTRRLQNESAGFINDVSNIIAAEAWKNPSLIPDLSKDKTIFIFSDYSRVQGEYKTYSFLVVGRSGTDYFNGARKILREDFNLKNRRMSYKGLNDKIKLKALPAFLSCAGAMDGLLITFAVDTQIRYMFAEQFMDVWPELSDLKKVH</sequence>
<evidence type="ECO:0000313" key="2">
    <source>
        <dbReference type="Proteomes" id="UP000249467"/>
    </source>
</evidence>
<protein>
    <submittedName>
        <fullName evidence="1">Uncharacterized protein</fullName>
    </submittedName>
</protein>
<dbReference type="EMBL" id="QBML01000033">
    <property type="protein sequence ID" value="PZO37186.1"/>
    <property type="molecule type" value="Genomic_DNA"/>
</dbReference>
<evidence type="ECO:0000313" key="1">
    <source>
        <dbReference type="EMBL" id="PZO37186.1"/>
    </source>
</evidence>
<reference evidence="1 2" key="2">
    <citation type="submission" date="2018-06" db="EMBL/GenBank/DDBJ databases">
        <title>Metagenomic assembly of (sub)arctic Cyanobacteria and their associated microbiome from non-axenic cultures.</title>
        <authorList>
            <person name="Baurain D."/>
        </authorList>
    </citation>
    <scope>NUCLEOTIDE SEQUENCE [LARGE SCALE GENOMIC DNA]</scope>
    <source>
        <strain evidence="1">ULC066bin1</strain>
    </source>
</reference>
<proteinExistence type="predicted"/>
<dbReference type="AlphaFoldDB" id="A0A2W4VXW6"/>
<dbReference type="Proteomes" id="UP000249467">
    <property type="component" value="Unassembled WGS sequence"/>
</dbReference>
<organism evidence="1 2">
    <name type="scientific">Pseudanabaena frigida</name>
    <dbReference type="NCBI Taxonomy" id="945775"/>
    <lineage>
        <taxon>Bacteria</taxon>
        <taxon>Bacillati</taxon>
        <taxon>Cyanobacteriota</taxon>
        <taxon>Cyanophyceae</taxon>
        <taxon>Pseudanabaenales</taxon>
        <taxon>Pseudanabaenaceae</taxon>
        <taxon>Pseudanabaena</taxon>
    </lineage>
</organism>
<gene>
    <name evidence="1" type="ORF">DCF19_19480</name>
</gene>